<evidence type="ECO:0000256" key="2">
    <source>
        <dbReference type="ARBA" id="ARBA00022448"/>
    </source>
</evidence>
<dbReference type="RefSeq" id="WP_218286736.1">
    <property type="nucleotide sequence ID" value="NZ_CP076448.1"/>
</dbReference>
<organism evidence="8 9">
    <name type="scientific">Elioraea tepida</name>
    <dbReference type="NCBI Taxonomy" id="2843330"/>
    <lineage>
        <taxon>Bacteria</taxon>
        <taxon>Pseudomonadati</taxon>
        <taxon>Pseudomonadota</taxon>
        <taxon>Alphaproteobacteria</taxon>
        <taxon>Acetobacterales</taxon>
        <taxon>Elioraeaceae</taxon>
        <taxon>Elioraea</taxon>
    </lineage>
</organism>
<evidence type="ECO:0000259" key="7">
    <source>
        <dbReference type="PROSITE" id="PS50928"/>
    </source>
</evidence>
<dbReference type="PANTHER" id="PTHR43386">
    <property type="entry name" value="OLIGOPEPTIDE TRANSPORT SYSTEM PERMEASE PROTEIN APPC"/>
    <property type="match status" value="1"/>
</dbReference>
<feature type="transmembrane region" description="Helical" evidence="6">
    <location>
        <begin position="87"/>
        <end position="108"/>
    </location>
</feature>
<evidence type="ECO:0000256" key="6">
    <source>
        <dbReference type="RuleBase" id="RU363032"/>
    </source>
</evidence>
<feature type="transmembrane region" description="Helical" evidence="6">
    <location>
        <begin position="201"/>
        <end position="227"/>
    </location>
</feature>
<protein>
    <submittedName>
        <fullName evidence="8">ABC transporter permease</fullName>
    </submittedName>
</protein>
<keyword evidence="5 6" id="KW-0472">Membrane</keyword>
<keyword evidence="2 6" id="KW-0813">Transport</keyword>
<feature type="transmembrane region" description="Helical" evidence="6">
    <location>
        <begin position="120"/>
        <end position="138"/>
    </location>
</feature>
<feature type="transmembrane region" description="Helical" evidence="6">
    <location>
        <begin position="144"/>
        <end position="162"/>
    </location>
</feature>
<comment type="subcellular location">
    <subcellularLocation>
        <location evidence="1 6">Cell membrane</location>
        <topology evidence="1 6">Multi-pass membrane protein</topology>
    </subcellularLocation>
</comment>
<accession>A0A975U3M1</accession>
<evidence type="ECO:0000256" key="5">
    <source>
        <dbReference type="ARBA" id="ARBA00023136"/>
    </source>
</evidence>
<keyword evidence="9" id="KW-1185">Reference proteome</keyword>
<evidence type="ECO:0000256" key="1">
    <source>
        <dbReference type="ARBA" id="ARBA00004651"/>
    </source>
</evidence>
<name>A0A975U3M1_9PROT</name>
<dbReference type="InterPro" id="IPR000515">
    <property type="entry name" value="MetI-like"/>
</dbReference>
<keyword evidence="4 6" id="KW-1133">Transmembrane helix</keyword>
<dbReference type="Proteomes" id="UP000694001">
    <property type="component" value="Chromosome"/>
</dbReference>
<dbReference type="GO" id="GO:0005886">
    <property type="term" value="C:plasma membrane"/>
    <property type="evidence" value="ECO:0007669"/>
    <property type="project" value="UniProtKB-SubCell"/>
</dbReference>
<sequence length="312" mass="32354">MSEALRSGLRLVRRALSRPAPAVSVAYLMVLASAALLARPLGLDPLEEDVARMLEGPSWEHPFGTDELGRDILARAIFGARTSLTTAAGAVLLAAAIGVPMGLVAGFFGGWRDAVLMRLVDLLLALPGIMLALALIAVLGRSQAAALVAVGLTGVPTFARVARAQVLSLRRREVVLAVKAFGASPGYTLVRTVLPNAWSPILAQMIVLSSVAILLEAALAFLGVGIPPPTPSWGEMLRTGKEYLYDSPTYAVLPGLVLTLTILAFDTIGRALSAVLEGRDAPAGRPAGAALWSASSSAACCSCSPSSSAPRR</sequence>
<feature type="domain" description="ABC transmembrane type-1" evidence="7">
    <location>
        <begin position="80"/>
        <end position="269"/>
    </location>
</feature>
<dbReference type="EMBL" id="CP076448">
    <property type="protein sequence ID" value="QXM25680.1"/>
    <property type="molecule type" value="Genomic_DNA"/>
</dbReference>
<feature type="transmembrane region" description="Helical" evidence="6">
    <location>
        <begin position="20"/>
        <end position="38"/>
    </location>
</feature>
<evidence type="ECO:0000313" key="9">
    <source>
        <dbReference type="Proteomes" id="UP000694001"/>
    </source>
</evidence>
<feature type="transmembrane region" description="Helical" evidence="6">
    <location>
        <begin position="247"/>
        <end position="265"/>
    </location>
</feature>
<reference evidence="8" key="1">
    <citation type="submission" date="2021-06" db="EMBL/GenBank/DDBJ databases">
        <title>Elioraea tepida, sp. nov., a moderately thermophilic aerobic anoxygenic phototrophic bacterium isolated from an alkaline siliceous hot spring mat community in Yellowstone National Park, WY, USA.</title>
        <authorList>
            <person name="Saini M.K."/>
            <person name="Yoshida S."/>
            <person name="Sebastian A."/>
            <person name="Hirose S."/>
            <person name="Hara E."/>
            <person name="Tamaki H."/>
            <person name="Soulier N.T."/>
            <person name="Albert I."/>
            <person name="Hanada S."/>
            <person name="Bryant D.A."/>
            <person name="Tank M."/>
        </authorList>
    </citation>
    <scope>NUCLEOTIDE SEQUENCE</scope>
    <source>
        <strain evidence="8">MS-P2</strain>
    </source>
</reference>
<dbReference type="InterPro" id="IPR050366">
    <property type="entry name" value="BP-dependent_transpt_permease"/>
</dbReference>
<comment type="similarity">
    <text evidence="6">Belongs to the binding-protein-dependent transport system permease family.</text>
</comment>
<dbReference type="PROSITE" id="PS50928">
    <property type="entry name" value="ABC_TM1"/>
    <property type="match status" value="1"/>
</dbReference>
<evidence type="ECO:0000313" key="8">
    <source>
        <dbReference type="EMBL" id="QXM25680.1"/>
    </source>
</evidence>
<gene>
    <name evidence="8" type="ORF">KO353_05590</name>
</gene>
<dbReference type="Pfam" id="PF00528">
    <property type="entry name" value="BPD_transp_1"/>
    <property type="match status" value="1"/>
</dbReference>
<dbReference type="CDD" id="cd06261">
    <property type="entry name" value="TM_PBP2"/>
    <property type="match status" value="1"/>
</dbReference>
<dbReference type="AlphaFoldDB" id="A0A975U3M1"/>
<dbReference type="GO" id="GO:0055085">
    <property type="term" value="P:transmembrane transport"/>
    <property type="evidence" value="ECO:0007669"/>
    <property type="project" value="InterPro"/>
</dbReference>
<keyword evidence="3 6" id="KW-0812">Transmembrane</keyword>
<proteinExistence type="inferred from homology"/>
<dbReference type="KEGG" id="elio:KO353_05590"/>
<evidence type="ECO:0000256" key="3">
    <source>
        <dbReference type="ARBA" id="ARBA00022692"/>
    </source>
</evidence>
<evidence type="ECO:0000256" key="4">
    <source>
        <dbReference type="ARBA" id="ARBA00022989"/>
    </source>
</evidence>
<dbReference type="PANTHER" id="PTHR43386:SF25">
    <property type="entry name" value="PEPTIDE ABC TRANSPORTER PERMEASE PROTEIN"/>
    <property type="match status" value="1"/>
</dbReference>